<keyword evidence="2 6" id="KW-0812">Transmembrane</keyword>
<comment type="subcellular location">
    <subcellularLocation>
        <location evidence="1">Membrane</location>
        <topology evidence="1">Multi-pass membrane protein</topology>
    </subcellularLocation>
</comment>
<dbReference type="GO" id="GO:0016020">
    <property type="term" value="C:membrane"/>
    <property type="evidence" value="ECO:0007669"/>
    <property type="project" value="UniProtKB-SubCell"/>
</dbReference>
<feature type="transmembrane region" description="Helical" evidence="6">
    <location>
        <begin position="157"/>
        <end position="182"/>
    </location>
</feature>
<dbReference type="Pfam" id="PF07690">
    <property type="entry name" value="MFS_1"/>
    <property type="match status" value="1"/>
</dbReference>
<keyword evidence="4 6" id="KW-0472">Membrane</keyword>
<feature type="transmembrane region" description="Helical" evidence="6">
    <location>
        <begin position="460"/>
        <end position="478"/>
    </location>
</feature>
<gene>
    <name evidence="7" type="ORF">I316_05946</name>
</gene>
<evidence type="ECO:0000256" key="1">
    <source>
        <dbReference type="ARBA" id="ARBA00004141"/>
    </source>
</evidence>
<feature type="transmembrane region" description="Helical" evidence="6">
    <location>
        <begin position="194"/>
        <end position="217"/>
    </location>
</feature>
<feature type="transmembrane region" description="Helical" evidence="6">
    <location>
        <begin position="288"/>
        <end position="307"/>
    </location>
</feature>
<dbReference type="InterPro" id="IPR051617">
    <property type="entry name" value="UNC-93-like_regulator"/>
</dbReference>
<reference evidence="7 8" key="1">
    <citation type="submission" date="2013-07" db="EMBL/GenBank/DDBJ databases">
        <title>The Genome Sequence of Cryptococcus heveanensis BCC8398.</title>
        <authorList>
            <consortium name="The Broad Institute Genome Sequencing Platform"/>
            <person name="Cuomo C."/>
            <person name="Litvintseva A."/>
            <person name="Chen Y."/>
            <person name="Heitman J."/>
            <person name="Sun S."/>
            <person name="Springer D."/>
            <person name="Dromer F."/>
            <person name="Young S.K."/>
            <person name="Zeng Q."/>
            <person name="Gargeya S."/>
            <person name="Fitzgerald M."/>
            <person name="Abouelleil A."/>
            <person name="Alvarado L."/>
            <person name="Berlin A.M."/>
            <person name="Chapman S.B."/>
            <person name="Dewar J."/>
            <person name="Goldberg J."/>
            <person name="Griggs A."/>
            <person name="Gujja S."/>
            <person name="Hansen M."/>
            <person name="Howarth C."/>
            <person name="Imamovic A."/>
            <person name="Larimer J."/>
            <person name="McCowan C."/>
            <person name="Murphy C."/>
            <person name="Pearson M."/>
            <person name="Priest M."/>
            <person name="Roberts A."/>
            <person name="Saif S."/>
            <person name="Shea T."/>
            <person name="Sykes S."/>
            <person name="Wortman J."/>
            <person name="Nusbaum C."/>
            <person name="Birren B."/>
        </authorList>
    </citation>
    <scope>NUCLEOTIDE SEQUENCE [LARGE SCALE GENOMIC DNA]</scope>
    <source>
        <strain evidence="7 8">BCC8398</strain>
    </source>
</reference>
<evidence type="ECO:0000256" key="2">
    <source>
        <dbReference type="ARBA" id="ARBA00022692"/>
    </source>
</evidence>
<dbReference type="EMBL" id="KI669509">
    <property type="protein sequence ID" value="OCF32278.1"/>
    <property type="molecule type" value="Genomic_DNA"/>
</dbReference>
<evidence type="ECO:0000256" key="3">
    <source>
        <dbReference type="ARBA" id="ARBA00022989"/>
    </source>
</evidence>
<dbReference type="InterPro" id="IPR011701">
    <property type="entry name" value="MFS"/>
</dbReference>
<evidence type="ECO:0000256" key="6">
    <source>
        <dbReference type="SAM" id="Phobius"/>
    </source>
</evidence>
<accession>A0A1B9GMM9</accession>
<feature type="transmembrane region" description="Helical" evidence="6">
    <location>
        <begin position="319"/>
        <end position="339"/>
    </location>
</feature>
<organism evidence="7 8">
    <name type="scientific">Kwoniella heveanensis BCC8398</name>
    <dbReference type="NCBI Taxonomy" id="1296120"/>
    <lineage>
        <taxon>Eukaryota</taxon>
        <taxon>Fungi</taxon>
        <taxon>Dikarya</taxon>
        <taxon>Basidiomycota</taxon>
        <taxon>Agaricomycotina</taxon>
        <taxon>Tremellomycetes</taxon>
        <taxon>Tremellales</taxon>
        <taxon>Cryptococcaceae</taxon>
        <taxon>Kwoniella</taxon>
    </lineage>
</organism>
<feature type="transmembrane region" description="Helical" evidence="6">
    <location>
        <begin position="351"/>
        <end position="375"/>
    </location>
</feature>
<feature type="region of interest" description="Disordered" evidence="5">
    <location>
        <begin position="1"/>
        <end position="44"/>
    </location>
</feature>
<feature type="transmembrane region" description="Helical" evidence="6">
    <location>
        <begin position="229"/>
        <end position="249"/>
    </location>
</feature>
<dbReference type="PANTHER" id="PTHR23294:SF19">
    <property type="entry name" value="DUF895 DOMAIN MEMBRANE PROTEIN-RELATED"/>
    <property type="match status" value="1"/>
</dbReference>
<dbReference type="SUPFAM" id="SSF103473">
    <property type="entry name" value="MFS general substrate transporter"/>
    <property type="match status" value="1"/>
</dbReference>
<dbReference type="OrthoDB" id="196103at2759"/>
<dbReference type="InterPro" id="IPR036259">
    <property type="entry name" value="MFS_trans_sf"/>
</dbReference>
<protein>
    <submittedName>
        <fullName evidence="7">Uncharacterized protein</fullName>
    </submittedName>
</protein>
<dbReference type="AlphaFoldDB" id="A0A1B9GMM9"/>
<reference evidence="8" key="2">
    <citation type="submission" date="2013-12" db="EMBL/GenBank/DDBJ databases">
        <title>Evolution of pathogenesis and genome organization in the Tremellales.</title>
        <authorList>
            <person name="Cuomo C."/>
            <person name="Litvintseva A."/>
            <person name="Heitman J."/>
            <person name="Chen Y."/>
            <person name="Sun S."/>
            <person name="Springer D."/>
            <person name="Dromer F."/>
            <person name="Young S."/>
            <person name="Zeng Q."/>
            <person name="Chapman S."/>
            <person name="Gujja S."/>
            <person name="Saif S."/>
            <person name="Birren B."/>
        </authorList>
    </citation>
    <scope>NUCLEOTIDE SEQUENCE [LARGE SCALE GENOMIC DNA]</scope>
    <source>
        <strain evidence="8">BCC8398</strain>
    </source>
</reference>
<evidence type="ECO:0000256" key="4">
    <source>
        <dbReference type="ARBA" id="ARBA00023136"/>
    </source>
</evidence>
<dbReference type="Gene3D" id="1.20.1250.20">
    <property type="entry name" value="MFS general substrate transporter like domains"/>
    <property type="match status" value="1"/>
</dbReference>
<sequence>MSRPVAVGHTDSDKDLAWAAAPASGQNDQKQQQESESGYSYTGEAGEDHDALRAIKVPTSTWVRRYRSVAFQMVIMALLAFSGPSMSNAISNLGGGGLATPYTANTASATQYSVSAFIAMLGGPIVGTLGIPLCCIIGGIGFPLSGSGFYVNSKYGIQWYLIFAKAMYGITSAFLYVAEAAAMISYPEEHRRGFYISVWVGMRNVGSIIGGAISFGLNIARNGAGGVSVNTYLVFLGLECLGVPAALLLSPTRKVIRDDGFGVPILPKKSWRRELKLLWEHHKQRRTLMLIPVFALTYFGDGVWGTYMSLHFSVRSRALSTLICSLAAVFVNLAFGKILDTKKWGPRRKAIIAFWVFTIPGLAMLIWVMINLHWFGTQPVSLRLDYAAQPGRWVACWFPNLIYATMSWTSQTLVYWVLGQFASDVTTNARTGGVFRSWETVGQAVSYGINSHVGNKYVPFGIYFGLFVIAMPLFWQVVQTLPEHTKVANIADEDGHVIDDAVAGKAVVPVVDARN</sequence>
<dbReference type="GO" id="GO:0022857">
    <property type="term" value="F:transmembrane transporter activity"/>
    <property type="evidence" value="ECO:0007669"/>
    <property type="project" value="InterPro"/>
</dbReference>
<keyword evidence="3 6" id="KW-1133">Transmembrane helix</keyword>
<name>A0A1B9GMM9_9TREE</name>
<dbReference type="Proteomes" id="UP000092666">
    <property type="component" value="Unassembled WGS sequence"/>
</dbReference>
<proteinExistence type="predicted"/>
<evidence type="ECO:0000313" key="7">
    <source>
        <dbReference type="EMBL" id="OCF32278.1"/>
    </source>
</evidence>
<feature type="compositionally biased region" description="Polar residues" evidence="5">
    <location>
        <begin position="24"/>
        <end position="40"/>
    </location>
</feature>
<evidence type="ECO:0000256" key="5">
    <source>
        <dbReference type="SAM" id="MobiDB-lite"/>
    </source>
</evidence>
<feature type="transmembrane region" description="Helical" evidence="6">
    <location>
        <begin position="129"/>
        <end position="151"/>
    </location>
</feature>
<keyword evidence="8" id="KW-1185">Reference proteome</keyword>
<dbReference type="PANTHER" id="PTHR23294">
    <property type="entry name" value="ET TRANSLATION PRODUCT-RELATED"/>
    <property type="match status" value="1"/>
</dbReference>
<evidence type="ECO:0000313" key="8">
    <source>
        <dbReference type="Proteomes" id="UP000092666"/>
    </source>
</evidence>